<dbReference type="PANTHER" id="PTHR30055">
    <property type="entry name" value="HTH-TYPE TRANSCRIPTIONAL REGULATOR RUTR"/>
    <property type="match status" value="1"/>
</dbReference>
<evidence type="ECO:0000313" key="4">
    <source>
        <dbReference type="EMBL" id="QWK92842.1"/>
    </source>
</evidence>
<protein>
    <submittedName>
        <fullName evidence="4">TetR/AcrR family transcriptional regulator</fullName>
    </submittedName>
</protein>
<dbReference type="Pfam" id="PF00440">
    <property type="entry name" value="TetR_N"/>
    <property type="match status" value="1"/>
</dbReference>
<dbReference type="InterPro" id="IPR050109">
    <property type="entry name" value="HTH-type_TetR-like_transc_reg"/>
</dbReference>
<dbReference type="InterPro" id="IPR049484">
    <property type="entry name" value="Rv0078-like_C"/>
</dbReference>
<dbReference type="Gene3D" id="1.10.357.10">
    <property type="entry name" value="Tetracycline Repressor, domain 2"/>
    <property type="match status" value="1"/>
</dbReference>
<dbReference type="PANTHER" id="PTHR30055:SF223">
    <property type="entry name" value="HTH-TYPE TRANSCRIPTIONAL REGULATOR UIDR"/>
    <property type="match status" value="1"/>
</dbReference>
<dbReference type="EMBL" id="CP076364">
    <property type="protein sequence ID" value="QWK92842.1"/>
    <property type="molecule type" value="Genomic_DNA"/>
</dbReference>
<dbReference type="PROSITE" id="PS50977">
    <property type="entry name" value="HTH_TETR_2"/>
    <property type="match status" value="1"/>
</dbReference>
<feature type="DNA-binding region" description="H-T-H motif" evidence="2">
    <location>
        <begin position="33"/>
        <end position="52"/>
    </location>
</feature>
<dbReference type="GO" id="GO:0003700">
    <property type="term" value="F:DNA-binding transcription factor activity"/>
    <property type="evidence" value="ECO:0007669"/>
    <property type="project" value="TreeGrafter"/>
</dbReference>
<dbReference type="PRINTS" id="PR00455">
    <property type="entry name" value="HTHTETR"/>
</dbReference>
<sequence>MGLTRAESMAETRAKLMHAARAMFSSRGYSESPMEEIVAAAGVTRGALYHQFGGKPGLLEAVIEQIDEEMDTRRSEMSQHAESSWDAFVSSIVTYVMMAAEPEVQRIVLLDGPAVLGDPSQWRIHRSCIRNTLKQLEALADEGVLSTNNFDPESTANIISSAALGASIWVANSDDPQRASQRVAASFPALLNGLLDPVPKTMVVEFDSDGRFANVKRAQR</sequence>
<dbReference type="Proteomes" id="UP000679352">
    <property type="component" value="Plasmid p3"/>
</dbReference>
<proteinExistence type="predicted"/>
<dbReference type="InterPro" id="IPR001647">
    <property type="entry name" value="HTH_TetR"/>
</dbReference>
<geneLocation type="plasmid" evidence="4 5">
    <name>p3</name>
</geneLocation>
<feature type="domain" description="HTH tetR-type" evidence="3">
    <location>
        <begin position="10"/>
        <end position="70"/>
    </location>
</feature>
<organism evidence="4 5">
    <name type="scientific">Gemmobacter fulvus</name>
    <dbReference type="NCBI Taxonomy" id="2840474"/>
    <lineage>
        <taxon>Bacteria</taxon>
        <taxon>Pseudomonadati</taxon>
        <taxon>Pseudomonadota</taxon>
        <taxon>Alphaproteobacteria</taxon>
        <taxon>Rhodobacterales</taxon>
        <taxon>Paracoccaceae</taxon>
        <taxon>Gemmobacter</taxon>
    </lineage>
</organism>
<dbReference type="InterPro" id="IPR009057">
    <property type="entry name" value="Homeodomain-like_sf"/>
</dbReference>
<keyword evidence="1 2" id="KW-0238">DNA-binding</keyword>
<keyword evidence="5" id="KW-1185">Reference proteome</keyword>
<dbReference type="RefSeq" id="WP_215507613.1">
    <property type="nucleotide sequence ID" value="NZ_CP076364.1"/>
</dbReference>
<evidence type="ECO:0000259" key="3">
    <source>
        <dbReference type="PROSITE" id="PS50977"/>
    </source>
</evidence>
<keyword evidence="4" id="KW-0614">Plasmid</keyword>
<name>A0A975S3L7_9RHOB</name>
<evidence type="ECO:0000313" key="5">
    <source>
        <dbReference type="Proteomes" id="UP000679352"/>
    </source>
</evidence>
<evidence type="ECO:0000256" key="1">
    <source>
        <dbReference type="ARBA" id="ARBA00023125"/>
    </source>
</evidence>
<dbReference type="AlphaFoldDB" id="A0A975S3L7"/>
<dbReference type="Pfam" id="PF21351">
    <property type="entry name" value="TetR_C_41"/>
    <property type="match status" value="1"/>
</dbReference>
<dbReference type="SUPFAM" id="SSF46689">
    <property type="entry name" value="Homeodomain-like"/>
    <property type="match status" value="1"/>
</dbReference>
<dbReference type="GO" id="GO:0000976">
    <property type="term" value="F:transcription cis-regulatory region binding"/>
    <property type="evidence" value="ECO:0007669"/>
    <property type="project" value="TreeGrafter"/>
</dbReference>
<accession>A0A975S3L7</accession>
<reference evidence="4" key="1">
    <citation type="submission" date="2021-06" db="EMBL/GenBank/DDBJ databases">
        <authorList>
            <person name="Lee C.-S."/>
            <person name="Jin L."/>
        </authorList>
    </citation>
    <scope>NUCLEOTIDE SEQUENCE</scope>
    <source>
        <strain evidence="4">Con5</strain>
        <plasmid evidence="4">p3</plasmid>
    </source>
</reference>
<gene>
    <name evidence="4" type="ORF">KM031_20695</name>
</gene>
<dbReference type="KEGG" id="gfu:KM031_20695"/>
<evidence type="ECO:0000256" key="2">
    <source>
        <dbReference type="PROSITE-ProRule" id="PRU00335"/>
    </source>
</evidence>